<keyword evidence="2" id="KW-1185">Reference proteome</keyword>
<evidence type="ECO:0000313" key="1">
    <source>
        <dbReference type="EMBL" id="MBF9223003.1"/>
    </source>
</evidence>
<organism evidence="1 2">
    <name type="scientific">Hymenobacter ruricola</name>
    <dbReference type="NCBI Taxonomy" id="2791023"/>
    <lineage>
        <taxon>Bacteria</taxon>
        <taxon>Pseudomonadati</taxon>
        <taxon>Bacteroidota</taxon>
        <taxon>Cytophagia</taxon>
        <taxon>Cytophagales</taxon>
        <taxon>Hymenobacteraceae</taxon>
        <taxon>Hymenobacter</taxon>
    </lineage>
</organism>
<dbReference type="Proteomes" id="UP000618931">
    <property type="component" value="Unassembled WGS sequence"/>
</dbReference>
<protein>
    <submittedName>
        <fullName evidence="1">Uncharacterized protein</fullName>
    </submittedName>
</protein>
<dbReference type="EMBL" id="JADQDM010000011">
    <property type="protein sequence ID" value="MBF9223003.1"/>
    <property type="molecule type" value="Genomic_DNA"/>
</dbReference>
<gene>
    <name evidence="1" type="ORF">I2H31_18005</name>
</gene>
<dbReference type="RefSeq" id="WP_196294450.1">
    <property type="nucleotide sequence ID" value="NZ_JADQDM010000011.1"/>
</dbReference>
<reference evidence="1 2" key="1">
    <citation type="submission" date="2020-11" db="EMBL/GenBank/DDBJ databases">
        <authorList>
            <person name="Kim M.K."/>
        </authorList>
    </citation>
    <scope>NUCLEOTIDE SEQUENCE [LARGE SCALE GENOMIC DNA]</scope>
    <source>
        <strain evidence="1 2">BT662</strain>
    </source>
</reference>
<sequence length="58" mass="7069">MAKYFFVACAWLLGGCAVLAPDRPRARRHPTLEQARRWVEYNNQPRQRNKRYYRAYPR</sequence>
<evidence type="ECO:0000313" key="2">
    <source>
        <dbReference type="Proteomes" id="UP000618931"/>
    </source>
</evidence>
<proteinExistence type="predicted"/>
<dbReference type="PROSITE" id="PS51257">
    <property type="entry name" value="PROKAR_LIPOPROTEIN"/>
    <property type="match status" value="1"/>
</dbReference>
<name>A0ABS0I8J4_9BACT</name>
<comment type="caution">
    <text evidence="1">The sequence shown here is derived from an EMBL/GenBank/DDBJ whole genome shotgun (WGS) entry which is preliminary data.</text>
</comment>
<accession>A0ABS0I8J4</accession>